<keyword evidence="2" id="KW-0698">rRNA processing</keyword>
<dbReference type="PROSITE" id="PS50082">
    <property type="entry name" value="WD_REPEATS_2"/>
    <property type="match status" value="1"/>
</dbReference>
<evidence type="ECO:0000259" key="8">
    <source>
        <dbReference type="Pfam" id="PF09384"/>
    </source>
</evidence>
<comment type="subcellular location">
    <subcellularLocation>
        <location evidence="1">Nucleus</location>
        <location evidence="1">Nucleolus</location>
    </subcellularLocation>
</comment>
<dbReference type="InterPro" id="IPR018983">
    <property type="entry name" value="U3_snoRNA-assocProt_15_C"/>
</dbReference>
<dbReference type="InterPro" id="IPR036322">
    <property type="entry name" value="WD40_repeat_dom_sf"/>
</dbReference>
<evidence type="ECO:0000256" key="4">
    <source>
        <dbReference type="ARBA" id="ARBA00022737"/>
    </source>
</evidence>
<dbReference type="EMBL" id="JBBJBU010000009">
    <property type="protein sequence ID" value="KAK7203994.1"/>
    <property type="molecule type" value="Genomic_DNA"/>
</dbReference>
<dbReference type="Pfam" id="PF00400">
    <property type="entry name" value="WD40"/>
    <property type="match status" value="2"/>
</dbReference>
<dbReference type="Pfam" id="PF09384">
    <property type="entry name" value="UTP15_C"/>
    <property type="match status" value="1"/>
</dbReference>
<dbReference type="Proteomes" id="UP001498771">
    <property type="component" value="Unassembled WGS sequence"/>
</dbReference>
<name>A0ABR1F2B8_9ASCO</name>
<dbReference type="InterPro" id="IPR019775">
    <property type="entry name" value="WD40_repeat_CS"/>
</dbReference>
<sequence>MSAPLQRIPLVQNAVLPSQTTPEQRFWRAYRNPLIVKEHGSILHINFCPSGSHDFAVTSGARIQIFSSKTRQVIRTIARFKEIAYSGEFRPDGKLLVAGDASGLVQVFDANSRAILLTLNPTHLATHVTKFHPKSLTTLLSASDDRSVRLWDIASSEPTSVFSSHTDYVRTASFLSPASDAVVTGCYDGVVRIFDARAPDSPSLSLSHNAPVEAVLPLTSTTVLSAGGPSIKVWDLVAGKMVKDLGNFQKTVTSLSLGGSSTNASGDNTIIAGALDGHVKVFDRSSWEFKFGWKFGDAVLSTAVSPDQKHFVTGLSSGVLSIRTRKTEPRVKQGVKTSKKSATVARMQRGGEYKGEHEREILLDDKQNSSTSTNASRRRGGKTPLYEKRINAFRWGEALDAAFMPGTGPEVTVTVLEELKFRGKVRVSLSGRDEGQLEPILKWAVRTIDDFRNVSVVADWIAVIADMYAAVIEKSPVLEELVREFERRLKRQIELAKEAQKLEGMLEMLIQSH</sequence>
<feature type="domain" description="U3 small nucleolar RNA-associated protein 15 C-terminal" evidence="8">
    <location>
        <begin position="374"/>
        <end position="509"/>
    </location>
</feature>
<organism evidence="9 10">
    <name type="scientific">Myxozyma melibiosi</name>
    <dbReference type="NCBI Taxonomy" id="54550"/>
    <lineage>
        <taxon>Eukaryota</taxon>
        <taxon>Fungi</taxon>
        <taxon>Dikarya</taxon>
        <taxon>Ascomycota</taxon>
        <taxon>Saccharomycotina</taxon>
        <taxon>Lipomycetes</taxon>
        <taxon>Lipomycetales</taxon>
        <taxon>Lipomycetaceae</taxon>
        <taxon>Myxozyma</taxon>
    </lineage>
</organism>
<keyword evidence="4" id="KW-0677">Repeat</keyword>
<evidence type="ECO:0000256" key="1">
    <source>
        <dbReference type="ARBA" id="ARBA00004604"/>
    </source>
</evidence>
<feature type="compositionally biased region" description="Basic and acidic residues" evidence="7">
    <location>
        <begin position="349"/>
        <end position="367"/>
    </location>
</feature>
<proteinExistence type="predicted"/>
<dbReference type="Gene3D" id="2.130.10.10">
    <property type="entry name" value="YVTN repeat-like/Quinoprotein amine dehydrogenase"/>
    <property type="match status" value="2"/>
</dbReference>
<evidence type="ECO:0000313" key="10">
    <source>
        <dbReference type="Proteomes" id="UP001498771"/>
    </source>
</evidence>
<dbReference type="PANTHER" id="PTHR19924">
    <property type="entry name" value="UTP15 U3 SMALL NUCLEOLAR RNA-ASSOCIATED PROTEIN 15 FAMILY MEMBER"/>
    <property type="match status" value="1"/>
</dbReference>
<dbReference type="InterPro" id="IPR001680">
    <property type="entry name" value="WD40_rpt"/>
</dbReference>
<feature type="region of interest" description="Disordered" evidence="7">
    <location>
        <begin position="349"/>
        <end position="381"/>
    </location>
</feature>
<dbReference type="PROSITE" id="PS00678">
    <property type="entry name" value="WD_REPEATS_1"/>
    <property type="match status" value="1"/>
</dbReference>
<reference evidence="9 10" key="1">
    <citation type="submission" date="2024-03" db="EMBL/GenBank/DDBJ databases">
        <title>Genome-scale model development and genomic sequencing of the oleaginous clade Lipomyces.</title>
        <authorList>
            <consortium name="Lawrence Berkeley National Laboratory"/>
            <person name="Czajka J.J."/>
            <person name="Han Y."/>
            <person name="Kim J."/>
            <person name="Mondo S.J."/>
            <person name="Hofstad B.A."/>
            <person name="Robles A."/>
            <person name="Haridas S."/>
            <person name="Riley R."/>
            <person name="LaButti K."/>
            <person name="Pangilinan J."/>
            <person name="Andreopoulos W."/>
            <person name="Lipzen A."/>
            <person name="Yan J."/>
            <person name="Wang M."/>
            <person name="Ng V."/>
            <person name="Grigoriev I.V."/>
            <person name="Spatafora J.W."/>
            <person name="Magnuson J.K."/>
            <person name="Baker S.E."/>
            <person name="Pomraning K.R."/>
        </authorList>
    </citation>
    <scope>NUCLEOTIDE SEQUENCE [LARGE SCALE GENOMIC DNA]</scope>
    <source>
        <strain evidence="9 10">Phaff 52-87</strain>
    </source>
</reference>
<comment type="caution">
    <text evidence="9">The sequence shown here is derived from an EMBL/GenBank/DDBJ whole genome shotgun (WGS) entry which is preliminary data.</text>
</comment>
<evidence type="ECO:0000256" key="5">
    <source>
        <dbReference type="ARBA" id="ARBA00023242"/>
    </source>
</evidence>
<feature type="repeat" description="WD" evidence="6">
    <location>
        <begin position="139"/>
        <end position="161"/>
    </location>
</feature>
<dbReference type="SMART" id="SM00320">
    <property type="entry name" value="WD40"/>
    <property type="match status" value="7"/>
</dbReference>
<keyword evidence="10" id="KW-1185">Reference proteome</keyword>
<dbReference type="RefSeq" id="XP_064767027.1">
    <property type="nucleotide sequence ID" value="XM_064910092.1"/>
</dbReference>
<evidence type="ECO:0000256" key="7">
    <source>
        <dbReference type="SAM" id="MobiDB-lite"/>
    </source>
</evidence>
<evidence type="ECO:0000256" key="3">
    <source>
        <dbReference type="ARBA" id="ARBA00022574"/>
    </source>
</evidence>
<accession>A0ABR1F2B8</accession>
<gene>
    <name evidence="9" type="ORF">BZA70DRAFT_197665</name>
</gene>
<dbReference type="GeneID" id="90035604"/>
<evidence type="ECO:0000256" key="2">
    <source>
        <dbReference type="ARBA" id="ARBA00022552"/>
    </source>
</evidence>
<dbReference type="InterPro" id="IPR015943">
    <property type="entry name" value="WD40/YVTN_repeat-like_dom_sf"/>
</dbReference>
<keyword evidence="3 6" id="KW-0853">WD repeat</keyword>
<dbReference type="SUPFAM" id="SSF50978">
    <property type="entry name" value="WD40 repeat-like"/>
    <property type="match status" value="1"/>
</dbReference>
<protein>
    <submittedName>
        <fullName evidence="9">U3 small nucleolar RNA-associated protein</fullName>
    </submittedName>
</protein>
<keyword evidence="5" id="KW-0539">Nucleus</keyword>
<dbReference type="PANTHER" id="PTHR19924:SF26">
    <property type="entry name" value="U3 SMALL NUCLEOLAR RNA-ASSOCIATED PROTEIN 15 HOMOLOG"/>
    <property type="match status" value="1"/>
</dbReference>
<evidence type="ECO:0000313" key="9">
    <source>
        <dbReference type="EMBL" id="KAK7203994.1"/>
    </source>
</evidence>
<evidence type="ECO:0000256" key="6">
    <source>
        <dbReference type="PROSITE-ProRule" id="PRU00221"/>
    </source>
</evidence>